<evidence type="ECO:0000256" key="4">
    <source>
        <dbReference type="ARBA" id="ARBA00022692"/>
    </source>
</evidence>
<sequence length="752" mass="82684">MRSLVPALTLALTHVTTLTQTRLRDLWSCLWSGKPRRQDHLRWLYAPDLVTFGYALRTTITSLIALGIALWWELGSPQWAALTVWMVAQGTRGKSVAKARWHMFGMVVGTICAVALVAAFPQAPVLFIVALAVGIGLFCFVGTLLPGPATMTNYRIHGMRASGFTYAIIALDGIADPEHIFQIAMARATYIVLGIVLESTVSSLFQFRLGERARDRLTHNFLTAIDGAARALAALLAGDAQVLSKARGLFSTITSLSDQIEFAEVEMGRHHGHEGDHARAALARVAVLLSRGLDMAALMHMPDCVPGDAFHATADRVRAFLLDLPARLEERDIGPTLQRLAALRADCRQAVAESLGTEMGSDTLPPVATDDAATLHHQHQRILHHGLDAMLEDLEQAIIQFEASLHPLPHDHFHYRIKTFRDWQQAVANSLRASVTIFGAGVIWITTGWSDGLLFLMFVSIVCSLFSTLEKPALATQAFLTGAFWAVGAAAVLVLWALAKPTTYEIMALCFSLPMLAGGLAFAYPTIVLAAVSYNLFLPILVGPGNQSRLDEIAFFNTAMPLILALWYAMWTFRLVLPFDTNAMRWQMRTGILKGLRLLARSRTLPTTLYVVERNVDRFVRLLTNTEATPEPVVDAYLKGILSAMSIGLNVIRLRAILARNVLPARSHQVIEEVMGRMAQFSGRYGGHYGRTARSAKLAINRIVGEAGRESNLAVRMEMDRALASLTVISYELDTNQMFFDASSPYLDPVFG</sequence>
<accession>A0A7W4FDC8</accession>
<comment type="caution">
    <text evidence="8">The sequence shown here is derived from an EMBL/GenBank/DDBJ whole genome shotgun (WGS) entry which is preliminary data.</text>
</comment>
<feature type="transmembrane region" description="Helical" evidence="7">
    <location>
        <begin position="478"/>
        <end position="499"/>
    </location>
</feature>
<dbReference type="GO" id="GO:0022857">
    <property type="term" value="F:transmembrane transporter activity"/>
    <property type="evidence" value="ECO:0007669"/>
    <property type="project" value="InterPro"/>
</dbReference>
<keyword evidence="6 7" id="KW-0472">Membrane</keyword>
<evidence type="ECO:0000256" key="3">
    <source>
        <dbReference type="ARBA" id="ARBA00022475"/>
    </source>
</evidence>
<dbReference type="Pfam" id="PF04632">
    <property type="entry name" value="FUSC"/>
    <property type="match status" value="1"/>
</dbReference>
<keyword evidence="4 7" id="KW-0812">Transmembrane</keyword>
<keyword evidence="2" id="KW-0813">Transport</keyword>
<evidence type="ECO:0000256" key="5">
    <source>
        <dbReference type="ARBA" id="ARBA00022989"/>
    </source>
</evidence>
<dbReference type="InterPro" id="IPR006726">
    <property type="entry name" value="PHBA_efflux_AaeB/fusaric-R"/>
</dbReference>
<evidence type="ECO:0000256" key="2">
    <source>
        <dbReference type="ARBA" id="ARBA00022448"/>
    </source>
</evidence>
<gene>
    <name evidence="8" type="ORF">HLH33_04810</name>
</gene>
<dbReference type="Proteomes" id="UP000550787">
    <property type="component" value="Unassembled WGS sequence"/>
</dbReference>
<dbReference type="GO" id="GO:0005886">
    <property type="term" value="C:plasma membrane"/>
    <property type="evidence" value="ECO:0007669"/>
    <property type="project" value="UniProtKB-SubCell"/>
</dbReference>
<proteinExistence type="predicted"/>
<feature type="transmembrane region" description="Helical" evidence="7">
    <location>
        <begin position="101"/>
        <end position="120"/>
    </location>
</feature>
<feature type="transmembrane region" description="Helical" evidence="7">
    <location>
        <begin position="52"/>
        <end position="72"/>
    </location>
</feature>
<evidence type="ECO:0000313" key="8">
    <source>
        <dbReference type="EMBL" id="MBB2155634.1"/>
    </source>
</evidence>
<organism evidence="8 9">
    <name type="scientific">Gluconacetobacter diazotrophicus</name>
    <name type="common">Acetobacter diazotrophicus</name>
    <dbReference type="NCBI Taxonomy" id="33996"/>
    <lineage>
        <taxon>Bacteria</taxon>
        <taxon>Pseudomonadati</taxon>
        <taxon>Pseudomonadota</taxon>
        <taxon>Alphaproteobacteria</taxon>
        <taxon>Acetobacterales</taxon>
        <taxon>Acetobacteraceae</taxon>
        <taxon>Gluconacetobacter</taxon>
    </lineage>
</organism>
<comment type="subcellular location">
    <subcellularLocation>
        <location evidence="1">Cell membrane</location>
        <topology evidence="1">Multi-pass membrane protein</topology>
    </subcellularLocation>
</comment>
<dbReference type="PANTHER" id="PTHR30509">
    <property type="entry name" value="P-HYDROXYBENZOIC ACID EFFLUX PUMP SUBUNIT-RELATED"/>
    <property type="match status" value="1"/>
</dbReference>
<feature type="transmembrane region" description="Helical" evidence="7">
    <location>
        <begin position="187"/>
        <end position="207"/>
    </location>
</feature>
<evidence type="ECO:0000256" key="6">
    <source>
        <dbReference type="ARBA" id="ARBA00023136"/>
    </source>
</evidence>
<feature type="transmembrane region" description="Helical" evidence="7">
    <location>
        <begin position="519"/>
        <end position="541"/>
    </location>
</feature>
<feature type="transmembrane region" description="Helical" evidence="7">
    <location>
        <begin position="553"/>
        <end position="571"/>
    </location>
</feature>
<evidence type="ECO:0000256" key="7">
    <source>
        <dbReference type="SAM" id="Phobius"/>
    </source>
</evidence>
<keyword evidence="3" id="KW-1003">Cell membrane</keyword>
<feature type="transmembrane region" description="Helical" evidence="7">
    <location>
        <begin position="126"/>
        <end position="145"/>
    </location>
</feature>
<protein>
    <submittedName>
        <fullName evidence="8">FUSC family protein</fullName>
    </submittedName>
</protein>
<name>A0A7W4FDC8_GLUDI</name>
<keyword evidence="5 7" id="KW-1133">Transmembrane helix</keyword>
<dbReference type="EMBL" id="JABEQG010000005">
    <property type="protein sequence ID" value="MBB2155634.1"/>
    <property type="molecule type" value="Genomic_DNA"/>
</dbReference>
<reference evidence="8 9" key="1">
    <citation type="submission" date="2020-04" db="EMBL/GenBank/DDBJ databases">
        <title>Description of novel Gluconacetobacter.</title>
        <authorList>
            <person name="Sombolestani A."/>
        </authorList>
    </citation>
    <scope>NUCLEOTIDE SEQUENCE [LARGE SCALE GENOMIC DNA]</scope>
    <source>
        <strain evidence="8 9">LMG 7603</strain>
    </source>
</reference>
<evidence type="ECO:0000256" key="1">
    <source>
        <dbReference type="ARBA" id="ARBA00004651"/>
    </source>
</evidence>
<dbReference type="PANTHER" id="PTHR30509:SF9">
    <property type="entry name" value="MULTIDRUG RESISTANCE PROTEIN MDTO"/>
    <property type="match status" value="1"/>
</dbReference>
<dbReference type="AlphaFoldDB" id="A0A7W4FDC8"/>
<evidence type="ECO:0000313" key="9">
    <source>
        <dbReference type="Proteomes" id="UP000550787"/>
    </source>
</evidence>